<sequence length="290" mass="30319">MPSDPVTLMLAQRSGGSTVVDPEQAAQLRAEYGFDQPVWRQYLGLLGRALHGDLGRSVQTGEPVIGLIGQALPQTVEIAVFALIVAVPLGVALPVLSALTGNSLLRGLLDSIPAFGVAMPSFWVGILLLQLFSFHWAVFPSTGNQGFAALVLPSLTLAVPTAAVLAQIVGRGIRENLRRNYVELVRAKGAGRVRVVLRHLLRNASLPALTVTGLLVANLLGGAVVVETVFARAGLGQLTVTAVTNEDLPVILGLVVLSAAVYAAVSLLLEVVYPLVDPRAAGARRAAGRA</sequence>
<dbReference type="Proteomes" id="UP000557772">
    <property type="component" value="Unassembled WGS sequence"/>
</dbReference>
<evidence type="ECO:0000256" key="3">
    <source>
        <dbReference type="ARBA" id="ARBA00022475"/>
    </source>
</evidence>
<dbReference type="PROSITE" id="PS50928">
    <property type="entry name" value="ABC_TM1"/>
    <property type="match status" value="1"/>
</dbReference>
<feature type="transmembrane region" description="Helical" evidence="7">
    <location>
        <begin position="78"/>
        <end position="100"/>
    </location>
</feature>
<dbReference type="GO" id="GO:0005886">
    <property type="term" value="C:plasma membrane"/>
    <property type="evidence" value="ECO:0007669"/>
    <property type="project" value="UniProtKB-SubCell"/>
</dbReference>
<reference evidence="9 10" key="1">
    <citation type="submission" date="2020-05" db="EMBL/GenBank/DDBJ databases">
        <title>Flexivirga sp. ID2601S isolated from air conditioner.</title>
        <authorList>
            <person name="Kim D.H."/>
        </authorList>
    </citation>
    <scope>NUCLEOTIDE SEQUENCE [LARGE SCALE GENOMIC DNA]</scope>
    <source>
        <strain evidence="9 10">ID2601S</strain>
    </source>
</reference>
<protein>
    <submittedName>
        <fullName evidence="9">ABC transporter permease</fullName>
    </submittedName>
</protein>
<feature type="transmembrane region" description="Helical" evidence="7">
    <location>
        <begin position="146"/>
        <end position="169"/>
    </location>
</feature>
<evidence type="ECO:0000259" key="8">
    <source>
        <dbReference type="PROSITE" id="PS50928"/>
    </source>
</evidence>
<evidence type="ECO:0000256" key="6">
    <source>
        <dbReference type="ARBA" id="ARBA00023136"/>
    </source>
</evidence>
<organism evidence="9 10">
    <name type="scientific">Flexivirga aerilata</name>
    <dbReference type="NCBI Taxonomy" id="1656889"/>
    <lineage>
        <taxon>Bacteria</taxon>
        <taxon>Bacillati</taxon>
        <taxon>Actinomycetota</taxon>
        <taxon>Actinomycetes</taxon>
        <taxon>Micrococcales</taxon>
        <taxon>Dermacoccaceae</taxon>
        <taxon>Flexivirga</taxon>
    </lineage>
</organism>
<keyword evidence="2 7" id="KW-0813">Transport</keyword>
<evidence type="ECO:0000313" key="10">
    <source>
        <dbReference type="Proteomes" id="UP000557772"/>
    </source>
</evidence>
<dbReference type="PANTHER" id="PTHR43163:SF6">
    <property type="entry name" value="DIPEPTIDE TRANSPORT SYSTEM PERMEASE PROTEIN DPPB-RELATED"/>
    <property type="match status" value="1"/>
</dbReference>
<gene>
    <name evidence="9" type="ORF">HJ588_03210</name>
</gene>
<dbReference type="InterPro" id="IPR000515">
    <property type="entry name" value="MetI-like"/>
</dbReference>
<keyword evidence="10" id="KW-1185">Reference proteome</keyword>
<dbReference type="Pfam" id="PF00528">
    <property type="entry name" value="BPD_transp_1"/>
    <property type="match status" value="1"/>
</dbReference>
<evidence type="ECO:0000256" key="2">
    <source>
        <dbReference type="ARBA" id="ARBA00022448"/>
    </source>
</evidence>
<feature type="transmembrane region" description="Helical" evidence="7">
    <location>
        <begin position="208"/>
        <end position="230"/>
    </location>
</feature>
<evidence type="ECO:0000256" key="5">
    <source>
        <dbReference type="ARBA" id="ARBA00022989"/>
    </source>
</evidence>
<evidence type="ECO:0000256" key="1">
    <source>
        <dbReference type="ARBA" id="ARBA00004651"/>
    </source>
</evidence>
<dbReference type="SUPFAM" id="SSF161098">
    <property type="entry name" value="MetI-like"/>
    <property type="match status" value="1"/>
</dbReference>
<evidence type="ECO:0000256" key="7">
    <source>
        <dbReference type="RuleBase" id="RU363032"/>
    </source>
</evidence>
<evidence type="ECO:0000313" key="9">
    <source>
        <dbReference type="EMBL" id="NNG38282.1"/>
    </source>
</evidence>
<accession>A0A849ANA1</accession>
<evidence type="ECO:0000256" key="4">
    <source>
        <dbReference type="ARBA" id="ARBA00022692"/>
    </source>
</evidence>
<dbReference type="GO" id="GO:0055085">
    <property type="term" value="P:transmembrane transport"/>
    <property type="evidence" value="ECO:0007669"/>
    <property type="project" value="InterPro"/>
</dbReference>
<feature type="domain" description="ABC transmembrane type-1" evidence="8">
    <location>
        <begin position="72"/>
        <end position="273"/>
    </location>
</feature>
<comment type="similarity">
    <text evidence="7">Belongs to the binding-protein-dependent transport system permease family.</text>
</comment>
<dbReference type="Gene3D" id="1.10.3720.10">
    <property type="entry name" value="MetI-like"/>
    <property type="match status" value="1"/>
</dbReference>
<keyword evidence="6 7" id="KW-0472">Membrane</keyword>
<name>A0A849ANA1_9MICO</name>
<dbReference type="PANTHER" id="PTHR43163">
    <property type="entry name" value="DIPEPTIDE TRANSPORT SYSTEM PERMEASE PROTEIN DPPB-RELATED"/>
    <property type="match status" value="1"/>
</dbReference>
<feature type="transmembrane region" description="Helical" evidence="7">
    <location>
        <begin position="112"/>
        <end position="134"/>
    </location>
</feature>
<dbReference type="AlphaFoldDB" id="A0A849ANA1"/>
<dbReference type="CDD" id="cd06261">
    <property type="entry name" value="TM_PBP2"/>
    <property type="match status" value="1"/>
</dbReference>
<comment type="caution">
    <text evidence="9">The sequence shown here is derived from an EMBL/GenBank/DDBJ whole genome shotgun (WGS) entry which is preliminary data.</text>
</comment>
<proteinExistence type="inferred from homology"/>
<keyword evidence="4 7" id="KW-0812">Transmembrane</keyword>
<comment type="subcellular location">
    <subcellularLocation>
        <location evidence="1 7">Cell membrane</location>
        <topology evidence="1 7">Multi-pass membrane protein</topology>
    </subcellularLocation>
</comment>
<keyword evidence="5 7" id="KW-1133">Transmembrane helix</keyword>
<dbReference type="EMBL" id="JABENB010000001">
    <property type="protein sequence ID" value="NNG38282.1"/>
    <property type="molecule type" value="Genomic_DNA"/>
</dbReference>
<dbReference type="InterPro" id="IPR035906">
    <property type="entry name" value="MetI-like_sf"/>
</dbReference>
<keyword evidence="3" id="KW-1003">Cell membrane</keyword>
<feature type="transmembrane region" description="Helical" evidence="7">
    <location>
        <begin position="250"/>
        <end position="276"/>
    </location>
</feature>